<proteinExistence type="predicted"/>
<name>A0A8A4TNF2_SULCO</name>
<dbReference type="AlphaFoldDB" id="A0A8A4TNF2"/>
<dbReference type="EMBL" id="CP071793">
    <property type="protein sequence ID" value="QTD50632.1"/>
    <property type="molecule type" value="Genomic_DNA"/>
</dbReference>
<organism evidence="3 4">
    <name type="scientific">Sulfidibacter corallicola</name>
    <dbReference type="NCBI Taxonomy" id="2818388"/>
    <lineage>
        <taxon>Bacteria</taxon>
        <taxon>Pseudomonadati</taxon>
        <taxon>Acidobacteriota</taxon>
        <taxon>Holophagae</taxon>
        <taxon>Acanthopleuribacterales</taxon>
        <taxon>Acanthopleuribacteraceae</taxon>
        <taxon>Sulfidibacter</taxon>
    </lineage>
</organism>
<dbReference type="RefSeq" id="WP_237380491.1">
    <property type="nucleotide sequence ID" value="NZ_CP071793.1"/>
</dbReference>
<sequence length="226" mass="23642">MTLIQIALMTLLCTTPPAGTCGAAPPSKTTASKSSCRATPDPLPPAEIKVRWKRPAPAQQDLAAIDASVQRGIDRLRTNLRDRAFQVRLEIVDLPETSDGRAAESVLFLNGVALSSWLKRLSADPNQANRIAEPTLTTPDRWEAAVFASGMLAVADHEWLHRPENQAAGGCGDTGKSGSCGSAKKAGCGSTQAQGSCCETRQAGAEPAKAASSAPSAPSDRDRPTP</sequence>
<evidence type="ECO:0000256" key="1">
    <source>
        <dbReference type="SAM" id="MobiDB-lite"/>
    </source>
</evidence>
<feature type="region of interest" description="Disordered" evidence="1">
    <location>
        <begin position="19"/>
        <end position="42"/>
    </location>
</feature>
<protein>
    <submittedName>
        <fullName evidence="3">Uncharacterized protein</fullName>
    </submittedName>
</protein>
<keyword evidence="4" id="KW-1185">Reference proteome</keyword>
<evidence type="ECO:0000256" key="2">
    <source>
        <dbReference type="SAM" id="SignalP"/>
    </source>
</evidence>
<gene>
    <name evidence="3" type="ORF">J3U87_34030</name>
</gene>
<evidence type="ECO:0000313" key="4">
    <source>
        <dbReference type="Proteomes" id="UP000663929"/>
    </source>
</evidence>
<dbReference type="Proteomes" id="UP000663929">
    <property type="component" value="Chromosome"/>
</dbReference>
<keyword evidence="2" id="KW-0732">Signal</keyword>
<feature type="signal peptide" evidence="2">
    <location>
        <begin position="1"/>
        <end position="20"/>
    </location>
</feature>
<accession>A0A8A4TNF2</accession>
<feature type="chain" id="PRO_5035196625" evidence="2">
    <location>
        <begin position="21"/>
        <end position="226"/>
    </location>
</feature>
<reference evidence="3" key="1">
    <citation type="submission" date="2021-03" db="EMBL/GenBank/DDBJ databases">
        <title>Acanthopleuribacteraceae sp. M133.</title>
        <authorList>
            <person name="Wang G."/>
        </authorList>
    </citation>
    <scope>NUCLEOTIDE SEQUENCE</scope>
    <source>
        <strain evidence="3">M133</strain>
    </source>
</reference>
<feature type="region of interest" description="Disordered" evidence="1">
    <location>
        <begin position="171"/>
        <end position="226"/>
    </location>
</feature>
<feature type="compositionally biased region" description="Polar residues" evidence="1">
    <location>
        <begin position="189"/>
        <end position="199"/>
    </location>
</feature>
<feature type="compositionally biased region" description="Low complexity" evidence="1">
    <location>
        <begin position="203"/>
        <end position="218"/>
    </location>
</feature>
<dbReference type="KEGG" id="scor:J3U87_34030"/>
<feature type="compositionally biased region" description="Polar residues" evidence="1">
    <location>
        <begin position="27"/>
        <end position="37"/>
    </location>
</feature>
<evidence type="ECO:0000313" key="3">
    <source>
        <dbReference type="EMBL" id="QTD50632.1"/>
    </source>
</evidence>